<dbReference type="RefSeq" id="WP_049720492.1">
    <property type="nucleotide sequence ID" value="NZ_JACEIR010000001.1"/>
</dbReference>
<dbReference type="Gene3D" id="3.40.960.10">
    <property type="entry name" value="VSR Endonuclease"/>
    <property type="match status" value="1"/>
</dbReference>
<name>A0A8I1A956_THEIN</name>
<dbReference type="SUPFAM" id="SSF52980">
    <property type="entry name" value="Restriction endonuclease-like"/>
    <property type="match status" value="1"/>
</dbReference>
<dbReference type="InterPro" id="IPR011335">
    <property type="entry name" value="Restrct_endonuc-II-like"/>
</dbReference>
<accession>A0A8I1A956</accession>
<dbReference type="Proteomes" id="UP000633619">
    <property type="component" value="Unassembled WGS sequence"/>
</dbReference>
<gene>
    <name evidence="2" type="ORF">I8U20_00250</name>
</gene>
<proteinExistence type="predicted"/>
<organism evidence="2 3">
    <name type="scientific">Thermoactinomyces intermedius</name>
    <dbReference type="NCBI Taxonomy" id="2024"/>
    <lineage>
        <taxon>Bacteria</taxon>
        <taxon>Bacillati</taxon>
        <taxon>Bacillota</taxon>
        <taxon>Bacilli</taxon>
        <taxon>Bacillales</taxon>
        <taxon>Thermoactinomycetaceae</taxon>
        <taxon>Thermoactinomyces</taxon>
    </lineage>
</organism>
<protein>
    <submittedName>
        <fullName evidence="2">DUF559 domain-containing protein</fullName>
    </submittedName>
</protein>
<comment type="caution">
    <text evidence="2">The sequence shown here is derived from an EMBL/GenBank/DDBJ whole genome shotgun (WGS) entry which is preliminary data.</text>
</comment>
<evidence type="ECO:0000313" key="3">
    <source>
        <dbReference type="Proteomes" id="UP000633619"/>
    </source>
</evidence>
<keyword evidence="3" id="KW-1185">Reference proteome</keyword>
<dbReference type="InterPro" id="IPR007569">
    <property type="entry name" value="DUF559"/>
</dbReference>
<dbReference type="Pfam" id="PF04480">
    <property type="entry name" value="DUF559"/>
    <property type="match status" value="1"/>
</dbReference>
<dbReference type="AlphaFoldDB" id="A0A8I1A956"/>
<reference evidence="2 3" key="1">
    <citation type="submission" date="2020-12" db="EMBL/GenBank/DDBJ databases">
        <title>WGS of Thermoactinomyces spp.</title>
        <authorList>
            <person name="Cheng K."/>
        </authorList>
    </citation>
    <scope>NUCLEOTIDE SEQUENCE [LARGE SCALE GENOMIC DNA]</scope>
    <source>
        <strain evidence="3">CICC 10671\DSM 43846</strain>
    </source>
</reference>
<dbReference type="EMBL" id="JAECVW010000001">
    <property type="protein sequence ID" value="MBH8593756.1"/>
    <property type="molecule type" value="Genomic_DNA"/>
</dbReference>
<evidence type="ECO:0000259" key="1">
    <source>
        <dbReference type="Pfam" id="PF04480"/>
    </source>
</evidence>
<feature type="domain" description="DUF559" evidence="1">
    <location>
        <begin position="64"/>
        <end position="153"/>
    </location>
</feature>
<evidence type="ECO:0000313" key="2">
    <source>
        <dbReference type="EMBL" id="MBH8593756.1"/>
    </source>
</evidence>
<sequence>MLPLFNNRTDGCRQLSWKFRKLRRKWRHHWLCIPFFIPVWIYEQVRLGFFPFIHFQLLHTCNPWERKLFYALYSKFGRDVKIHYPIHRHRVAIAIPKYKLALECDGDTVIRPKKQLRFQTKKHDLGKQGWKVMRFSRRRLSGQMDQVIREITEYTDIMKRRKSPGQFT</sequence>